<keyword evidence="6" id="KW-0902">Two-component regulatory system</keyword>
<dbReference type="EMBL" id="JAQOSQ010000006">
    <property type="protein sequence ID" value="MDJ1183133.1"/>
    <property type="molecule type" value="Genomic_DNA"/>
</dbReference>
<dbReference type="SUPFAM" id="SSF52172">
    <property type="entry name" value="CheY-like"/>
    <property type="match status" value="1"/>
</dbReference>
<dbReference type="Pfam" id="PF00512">
    <property type="entry name" value="HisKA"/>
    <property type="match status" value="1"/>
</dbReference>
<evidence type="ECO:0000256" key="1">
    <source>
        <dbReference type="ARBA" id="ARBA00000085"/>
    </source>
</evidence>
<dbReference type="CDD" id="cd16922">
    <property type="entry name" value="HATPase_EvgS-ArcB-TorS-like"/>
    <property type="match status" value="1"/>
</dbReference>
<evidence type="ECO:0000259" key="10">
    <source>
        <dbReference type="PROSITE" id="PS50110"/>
    </source>
</evidence>
<dbReference type="PRINTS" id="PR00344">
    <property type="entry name" value="BCTRLSENSOR"/>
</dbReference>
<dbReference type="RefSeq" id="WP_283757788.1">
    <property type="nucleotide sequence ID" value="NZ_JAQOSQ010000006.1"/>
</dbReference>
<dbReference type="Gene3D" id="1.10.287.130">
    <property type="match status" value="1"/>
</dbReference>
<dbReference type="InterPro" id="IPR036890">
    <property type="entry name" value="HATPase_C_sf"/>
</dbReference>
<feature type="transmembrane region" description="Helical" evidence="8">
    <location>
        <begin position="24"/>
        <end position="45"/>
    </location>
</feature>
<dbReference type="PROSITE" id="PS50110">
    <property type="entry name" value="RESPONSE_REGULATORY"/>
    <property type="match status" value="1"/>
</dbReference>
<evidence type="ECO:0000256" key="3">
    <source>
        <dbReference type="ARBA" id="ARBA00022553"/>
    </source>
</evidence>
<comment type="caution">
    <text evidence="11">The sequence shown here is derived from an EMBL/GenBank/DDBJ whole genome shotgun (WGS) entry which is preliminary data.</text>
</comment>
<accession>A0ABT7BVA8</accession>
<dbReference type="InterPro" id="IPR005467">
    <property type="entry name" value="His_kinase_dom"/>
</dbReference>
<dbReference type="InterPro" id="IPR003594">
    <property type="entry name" value="HATPase_dom"/>
</dbReference>
<dbReference type="EC" id="2.7.13.3" evidence="2"/>
<keyword evidence="3 7" id="KW-0597">Phosphoprotein</keyword>
<feature type="domain" description="Histidine kinase" evidence="9">
    <location>
        <begin position="229"/>
        <end position="453"/>
    </location>
</feature>
<evidence type="ECO:0000256" key="2">
    <source>
        <dbReference type="ARBA" id="ARBA00012438"/>
    </source>
</evidence>
<keyword evidence="12" id="KW-1185">Reference proteome</keyword>
<dbReference type="InterPro" id="IPR011006">
    <property type="entry name" value="CheY-like_superfamily"/>
</dbReference>
<dbReference type="CDD" id="cd00082">
    <property type="entry name" value="HisKA"/>
    <property type="match status" value="1"/>
</dbReference>
<feature type="transmembrane region" description="Helical" evidence="8">
    <location>
        <begin position="182"/>
        <end position="201"/>
    </location>
</feature>
<organism evidence="11 12">
    <name type="scientific">Roseofilum casamattae BLCC-M143</name>
    <dbReference type="NCBI Taxonomy" id="3022442"/>
    <lineage>
        <taxon>Bacteria</taxon>
        <taxon>Bacillati</taxon>
        <taxon>Cyanobacteriota</taxon>
        <taxon>Cyanophyceae</taxon>
        <taxon>Desertifilales</taxon>
        <taxon>Desertifilaceae</taxon>
        <taxon>Roseofilum</taxon>
        <taxon>Roseofilum casamattae</taxon>
    </lineage>
</organism>
<dbReference type="Pfam" id="PF00072">
    <property type="entry name" value="Response_reg"/>
    <property type="match status" value="1"/>
</dbReference>
<dbReference type="InterPro" id="IPR001789">
    <property type="entry name" value="Sig_transdc_resp-reg_receiver"/>
</dbReference>
<evidence type="ECO:0000256" key="6">
    <source>
        <dbReference type="ARBA" id="ARBA00023012"/>
    </source>
</evidence>
<dbReference type="Pfam" id="PF02518">
    <property type="entry name" value="HATPase_c"/>
    <property type="match status" value="1"/>
</dbReference>
<dbReference type="Gene3D" id="3.30.565.10">
    <property type="entry name" value="Histidine kinase-like ATPase, C-terminal domain"/>
    <property type="match status" value="1"/>
</dbReference>
<dbReference type="PROSITE" id="PS50109">
    <property type="entry name" value="HIS_KIN"/>
    <property type="match status" value="1"/>
</dbReference>
<feature type="domain" description="Response regulatory" evidence="10">
    <location>
        <begin position="476"/>
        <end position="592"/>
    </location>
</feature>
<comment type="catalytic activity">
    <reaction evidence="1">
        <text>ATP + protein L-histidine = ADP + protein N-phospho-L-histidine.</text>
        <dbReference type="EC" id="2.7.13.3"/>
    </reaction>
</comment>
<protein>
    <recommendedName>
        <fullName evidence="2">histidine kinase</fullName>
        <ecNumber evidence="2">2.7.13.3</ecNumber>
    </recommendedName>
</protein>
<dbReference type="SMART" id="SM00387">
    <property type="entry name" value="HATPase_c"/>
    <property type="match status" value="1"/>
</dbReference>
<dbReference type="GO" id="GO:0005524">
    <property type="term" value="F:ATP binding"/>
    <property type="evidence" value="ECO:0007669"/>
    <property type="project" value="UniProtKB-KW"/>
</dbReference>
<keyword evidence="4" id="KW-0808">Transferase</keyword>
<dbReference type="Gene3D" id="3.40.50.2300">
    <property type="match status" value="1"/>
</dbReference>
<dbReference type="SMART" id="SM00388">
    <property type="entry name" value="HisKA"/>
    <property type="match status" value="1"/>
</dbReference>
<keyword evidence="8" id="KW-0812">Transmembrane</keyword>
<dbReference type="InterPro" id="IPR004358">
    <property type="entry name" value="Sig_transdc_His_kin-like_C"/>
</dbReference>
<keyword evidence="11" id="KW-0547">Nucleotide-binding</keyword>
<evidence type="ECO:0000259" key="9">
    <source>
        <dbReference type="PROSITE" id="PS50109"/>
    </source>
</evidence>
<dbReference type="SUPFAM" id="SSF47384">
    <property type="entry name" value="Homodimeric domain of signal transducing histidine kinase"/>
    <property type="match status" value="1"/>
</dbReference>
<dbReference type="SMART" id="SM00448">
    <property type="entry name" value="REC"/>
    <property type="match status" value="1"/>
</dbReference>
<reference evidence="11 12" key="1">
    <citation type="submission" date="2023-01" db="EMBL/GenBank/DDBJ databases">
        <title>Novel diversity within Roseofilum (Cyanobacteria; Desertifilaceae) from marine benthic mats with descriptions of four novel species.</title>
        <authorList>
            <person name="Wang Y."/>
            <person name="Berthold D.E."/>
            <person name="Hu J."/>
            <person name="Lefler F.W."/>
            <person name="Laughinghouse H.D. IV."/>
        </authorList>
    </citation>
    <scope>NUCLEOTIDE SEQUENCE [LARGE SCALE GENOMIC DNA]</scope>
    <source>
        <strain evidence="11 12">BLCC-M143</strain>
    </source>
</reference>
<keyword evidence="8" id="KW-0472">Membrane</keyword>
<dbReference type="Proteomes" id="UP001232992">
    <property type="component" value="Unassembled WGS sequence"/>
</dbReference>
<name>A0ABT7BVA8_9CYAN</name>
<dbReference type="CDD" id="cd12912">
    <property type="entry name" value="PDC2_MCP_like"/>
    <property type="match status" value="1"/>
</dbReference>
<keyword evidence="8" id="KW-1133">Transmembrane helix</keyword>
<dbReference type="PANTHER" id="PTHR43047">
    <property type="entry name" value="TWO-COMPONENT HISTIDINE PROTEIN KINASE"/>
    <property type="match status" value="1"/>
</dbReference>
<gene>
    <name evidence="11" type="ORF">PMH09_07990</name>
</gene>
<sequence>MYYGFSVLKKAEKTDPSFNLSRKFWLNTIVGATLSIVGFSTYYSYQLLRTSFLETLKQNAILEVQQGVDKIDRSLATQTADTISIADTPELPTHAAGNLQYGEGSYAFAFKSDSGAAISDRDRSNVWYLSDRAFAKQRGIELVETNGERYYIAYVPLEHANWSIALVIPQENIESQLRPLQAIAFAILLLIIATIIILWQVQELERKELKRSKEAADAANQAKSDFLSSISHELRTPLNGILGYAQLLELSPTLSSPDRDEVNIIYQCGSHLLNLINDILDLSKIEARKAELNPTVVCLPALLQNVLEMCKVRAEQKGIDFIYQPDDRLPESILADAKRLSQVLINLLGNAIKFTATGAVTFRIEQLTPTSPNLARLKFQVSDTGVGISPEDRSRLFRAFEQFGDRQKRSEGTGLGLIISQRIIQLMGGTIDVTSELGVGSQFFFTVEFPVVTDWIEHQSSDRQPKIIGYSGERQRILVIDDRQENRCLLIDLLTPLGFAVDSAETGLEGLEKMRQQQPHLAIVDIAMPGMDGYEFLHYLRRDRALNTSKAIVSSASVSQEDCQKALQAGADDFLPKPIEIPALLRCLASHLELEWLYESDGGNPDILPSEQAILQKNAPVTSGD</sequence>
<dbReference type="InterPro" id="IPR036097">
    <property type="entry name" value="HisK_dim/P_sf"/>
</dbReference>
<evidence type="ECO:0000256" key="4">
    <source>
        <dbReference type="ARBA" id="ARBA00022679"/>
    </source>
</evidence>
<proteinExistence type="predicted"/>
<dbReference type="InterPro" id="IPR003661">
    <property type="entry name" value="HisK_dim/P_dom"/>
</dbReference>
<feature type="modified residue" description="4-aspartylphosphate" evidence="7">
    <location>
        <position position="525"/>
    </location>
</feature>
<evidence type="ECO:0000256" key="5">
    <source>
        <dbReference type="ARBA" id="ARBA00022777"/>
    </source>
</evidence>
<evidence type="ECO:0000313" key="11">
    <source>
        <dbReference type="EMBL" id="MDJ1183133.1"/>
    </source>
</evidence>
<dbReference type="SUPFAM" id="SSF55874">
    <property type="entry name" value="ATPase domain of HSP90 chaperone/DNA topoisomerase II/histidine kinase"/>
    <property type="match status" value="1"/>
</dbReference>
<keyword evidence="5" id="KW-0418">Kinase</keyword>
<evidence type="ECO:0000256" key="7">
    <source>
        <dbReference type="PROSITE-ProRule" id="PRU00169"/>
    </source>
</evidence>
<evidence type="ECO:0000313" key="12">
    <source>
        <dbReference type="Proteomes" id="UP001232992"/>
    </source>
</evidence>
<evidence type="ECO:0000256" key="8">
    <source>
        <dbReference type="SAM" id="Phobius"/>
    </source>
</evidence>
<keyword evidence="11" id="KW-0067">ATP-binding</keyword>
<dbReference type="Gene3D" id="3.30.450.20">
    <property type="entry name" value="PAS domain"/>
    <property type="match status" value="1"/>
</dbReference>